<gene>
    <name evidence="2" type="ORF">E4T88_13950</name>
</gene>
<dbReference type="Proteomes" id="UP000298285">
    <property type="component" value="Unassembled WGS sequence"/>
</dbReference>
<dbReference type="PANTHER" id="PTHR34585">
    <property type="match status" value="1"/>
</dbReference>
<proteinExistence type="predicted"/>
<reference evidence="2 3" key="1">
    <citation type="submission" date="2019-03" db="EMBL/GenBank/DDBJ databases">
        <title>Diversity of the mouse oral microbiome.</title>
        <authorList>
            <person name="Joseph S."/>
            <person name="Aduse-Opoku J."/>
            <person name="Curtis M."/>
            <person name="Wade W."/>
            <person name="Hashim A."/>
        </authorList>
    </citation>
    <scope>NUCLEOTIDE SEQUENCE [LARGE SCALE GENOMIC DNA]</scope>
    <source>
        <strain evidence="2 3">P11</strain>
    </source>
</reference>
<dbReference type="PANTHER" id="PTHR34585:SF22">
    <property type="entry name" value="HELIX-TURN-HELIX DOMAIN-CONTAINING PROTEIN"/>
    <property type="match status" value="1"/>
</dbReference>
<organism evidence="2 3">
    <name type="scientific">Dysgonomonas mossii</name>
    <dbReference type="NCBI Taxonomy" id="163665"/>
    <lineage>
        <taxon>Bacteria</taxon>
        <taxon>Pseudomonadati</taxon>
        <taxon>Bacteroidota</taxon>
        <taxon>Bacteroidia</taxon>
        <taxon>Bacteroidales</taxon>
        <taxon>Dysgonomonadaceae</taxon>
        <taxon>Dysgonomonas</taxon>
    </lineage>
</organism>
<evidence type="ECO:0000259" key="1">
    <source>
        <dbReference type="Pfam" id="PF12728"/>
    </source>
</evidence>
<dbReference type="SUPFAM" id="SSF46955">
    <property type="entry name" value="Putative DNA-binding domain"/>
    <property type="match status" value="1"/>
</dbReference>
<protein>
    <submittedName>
        <fullName evidence="2">DNA-binding protein</fullName>
    </submittedName>
</protein>
<dbReference type="InterPro" id="IPR041657">
    <property type="entry name" value="HTH_17"/>
</dbReference>
<dbReference type="InterPro" id="IPR009061">
    <property type="entry name" value="DNA-bd_dom_put_sf"/>
</dbReference>
<dbReference type="OrthoDB" id="961769at2"/>
<dbReference type="AlphaFoldDB" id="A0A4Y9IIS8"/>
<evidence type="ECO:0000313" key="2">
    <source>
        <dbReference type="EMBL" id="TFU87203.1"/>
    </source>
</evidence>
<dbReference type="GO" id="GO:0003677">
    <property type="term" value="F:DNA binding"/>
    <property type="evidence" value="ECO:0007669"/>
    <property type="project" value="UniProtKB-KW"/>
</dbReference>
<dbReference type="RefSeq" id="WP_135106468.1">
    <property type="nucleotide sequence ID" value="NZ_JADGKW010000005.1"/>
</dbReference>
<name>A0A4Y9IIS8_9BACT</name>
<comment type="caution">
    <text evidence="2">The sequence shown here is derived from an EMBL/GenBank/DDBJ whole genome shotgun (WGS) entry which is preliminary data.</text>
</comment>
<evidence type="ECO:0000313" key="3">
    <source>
        <dbReference type="Proteomes" id="UP000298285"/>
    </source>
</evidence>
<keyword evidence="2" id="KW-0238">DNA-binding</keyword>
<accession>A0A4Y9IIS8</accession>
<dbReference type="EMBL" id="SPPK01000005">
    <property type="protein sequence ID" value="TFU87203.1"/>
    <property type="molecule type" value="Genomic_DNA"/>
</dbReference>
<feature type="domain" description="Helix-turn-helix" evidence="1">
    <location>
        <begin position="41"/>
        <end position="87"/>
    </location>
</feature>
<sequence>MKKITENDARVSYFFNSIDRIMDQLRTLSKDCKLGLNGDRYMTDEELSKYLRVNRRTLSDYRKNGILSYINFGGKTLYKESEIQEILDASYSPKR</sequence>
<dbReference type="Pfam" id="PF12728">
    <property type="entry name" value="HTH_17"/>
    <property type="match status" value="1"/>
</dbReference>